<organism evidence="2 3">
    <name type="scientific">Quercus lobata</name>
    <name type="common">Valley oak</name>
    <dbReference type="NCBI Taxonomy" id="97700"/>
    <lineage>
        <taxon>Eukaryota</taxon>
        <taxon>Viridiplantae</taxon>
        <taxon>Streptophyta</taxon>
        <taxon>Embryophyta</taxon>
        <taxon>Tracheophyta</taxon>
        <taxon>Spermatophyta</taxon>
        <taxon>Magnoliopsida</taxon>
        <taxon>eudicotyledons</taxon>
        <taxon>Gunneridae</taxon>
        <taxon>Pentapetalae</taxon>
        <taxon>rosids</taxon>
        <taxon>fabids</taxon>
        <taxon>Fagales</taxon>
        <taxon>Fagaceae</taxon>
        <taxon>Quercus</taxon>
    </lineage>
</organism>
<feature type="compositionally biased region" description="Polar residues" evidence="1">
    <location>
        <begin position="252"/>
        <end position="318"/>
    </location>
</feature>
<feature type="region of interest" description="Disordered" evidence="1">
    <location>
        <begin position="1193"/>
        <end position="1221"/>
    </location>
</feature>
<dbReference type="OMA" id="CPVEADY"/>
<feature type="compositionally biased region" description="Polar residues" evidence="1">
    <location>
        <begin position="1193"/>
        <end position="1206"/>
    </location>
</feature>
<dbReference type="GO" id="GO:0008017">
    <property type="term" value="F:microtubule binding"/>
    <property type="evidence" value="ECO:0007669"/>
    <property type="project" value="InterPro"/>
</dbReference>
<evidence type="ECO:0000256" key="1">
    <source>
        <dbReference type="SAM" id="MobiDB-lite"/>
    </source>
</evidence>
<feature type="compositionally biased region" description="Polar residues" evidence="1">
    <location>
        <begin position="1732"/>
        <end position="1742"/>
    </location>
</feature>
<accession>A0A7N2KPZ3</accession>
<reference evidence="2" key="2">
    <citation type="submission" date="2021-01" db="UniProtKB">
        <authorList>
            <consortium name="EnsemblPlants"/>
        </authorList>
    </citation>
    <scope>IDENTIFICATION</scope>
</reference>
<dbReference type="Proteomes" id="UP000594261">
    <property type="component" value="Chromosome 1"/>
</dbReference>
<dbReference type="PANTHER" id="PTHR33737:SF19">
    <property type="entry name" value="BNAA10G12980D PROTEIN"/>
    <property type="match status" value="1"/>
</dbReference>
<evidence type="ECO:0000313" key="2">
    <source>
        <dbReference type="EnsemblPlants" id="QL01p036413:mrna"/>
    </source>
</evidence>
<dbReference type="InParanoid" id="A0A7N2KPZ3"/>
<dbReference type="Gramene" id="QL01p036413:mrna">
    <property type="protein sequence ID" value="QL01p036413:mrna"/>
    <property type="gene ID" value="QL01p036413"/>
</dbReference>
<feature type="region of interest" description="Disordered" evidence="1">
    <location>
        <begin position="1353"/>
        <end position="1385"/>
    </location>
</feature>
<sequence length="1742" mass="188075">MESDLSLLEISGEDDSLLLELPNDDASKLNSNNYFLCSPLQIHGSKPPRPLRSAIAKGKVGNVDTEKPSPSLQTDGISKENINAKKVEMPKLNMEPQQMKRKKKGGGYNLRKSLAWDRAFFTEEGVLNPSELSMICGSFSKVDGGMLPIIPEEGRESLSGASDGTHNAADLQSLEVDLFKELPTSVKKDGKSGSRLLPKHGSPARDNVAPASAAKRKVLATNDVNRSGPANVHTTTAETKASKVSKIPVSKLDSSVFSRTTKGATSGANDSRRNQIAQTVNVQRKTRPKASSDSTKIVQNNPKSGPATKSLTAGTSVRQARRKVVISSSEKHSSTNLQHPPVTEANNSSEIIPDTLLPSTSHTPDSHDGGSNKVAVTLPQNACITGGQIQHAQLQKAKPSGLRLPSPSLGFFGQPKASLHSPLQRTSRPYNLPVSNTSNLRKPGATNHIHDLRPPLHPGKIPNVTTIGNTKVLGSSLGCSVPSTVNPASHNMQDEKMKSVSQMNNRQVEVKVPYDNKCYEAIKNQNQLDSILDDVNQQVLESAEPLKTEVIAHREESELQRAYCGQLEKSDDNNNVADVCLRNRDLSGTELENPPSISSLSCVVQDNGVSETKDLIDHQSVEDKPYSLATKNDGAFPGFHSGDVSGSSTTNISKANDDWLSSAHDVREQSELMKPSACEDGKISSESQRLWAKNGSFLKDNGASKEFLKFNCLADVSPKIQGCSEIALRSSHGQSCFVYMEQAKDDAGKDDKMSSNSLVGDAQAQSLEGDTLDATVKSSPSTSTVDSQYFMVVDDVNERIGEQLELCQTVESAILEANGACECKSNSSNTHCLVSSAMQDCSCGVAKTMACQHVEGAPSGSVNNKPVVENYDSSIDTQFRHNVELHGEFRPSEMEMEMDMRGEDHMTGTGCPKSGDFIWNELENPHPECRLSPTVQVNGGSGIDDVIQLEYVEEKKCNLLTKISSATCESQPGDDIGDGHCDTSIVPIDLLSDMHVVNEHFVEQTKLSMLCPVEADYEENQSPETSSLLSAKSQSSEGSMRFNIRTAADNSKVKISGESGYVTGTGCPKSGDFSWNELENPHPECRLSPTVQVNDGSGKDDVIQQEGVEEKKCNLLIKIPSATSESQPGDDIGGSHCDTSIVPIDLLSDTHVVNEHSVEQTKLSMLCPVEADYEENHSLETYHSLLSAKSESSEGSLRFNSRTAADNSKVKSSGGSGYMTGTGCPKSGDFSGNELENPHPACHLSPSVQVSGGFGIDDVTQQEDVEEKKCNLLIKIPSATSESQPGDDIGGCHCDTSIVPIDLLRDMHVVNERSLEQTKLSMPCSVEADYEKNQSPETYHSLLFAKSQSSEGSVRFNSRTDADSLEAKGSGRSGLESPHVDQRSKEVDGFNDMYKESNLVQSSNGKILVGSFNSNVNISAASNQYLMVVDDLNDQSGHPELQNSILIVEQVLLDNNHGLCLNDDFLLANTTSEELKKESAMAGCDVYGSKSESSMLFSEATPALQEDGVDADQRAEHLHMEDAVTGSVNIVPLAENLEYCTDSKFRHDNGLSDQASLKFDSSAKMSTDQISGAVRTYNSKGFCSLSEESGLSILTDQSSESHNVLKSGSLSGEAETEISQICEMQQESDGVVHATDDKDTTMQLSDGRRNPEGDNLENDKKQDALVIKPPPHAAPFSDEWLAAFESAGEEILTMKSGAVQHSPPDKSQPEPGPWSPVRRKNNQEIGPFDCTKYTNIPPSSSQ</sequence>
<proteinExistence type="predicted"/>
<protein>
    <submittedName>
        <fullName evidence="2">Uncharacterized protein</fullName>
    </submittedName>
</protein>
<feature type="region of interest" description="Disordered" evidence="1">
    <location>
        <begin position="185"/>
        <end position="374"/>
    </location>
</feature>
<dbReference type="InterPro" id="IPR045882">
    <property type="entry name" value="GPT1/2"/>
</dbReference>
<dbReference type="EMBL" id="LRBV02000001">
    <property type="status" value="NOT_ANNOTATED_CDS"/>
    <property type="molecule type" value="Genomic_DNA"/>
</dbReference>
<dbReference type="FunCoup" id="A0A7N2KPZ3">
    <property type="interactions" value="248"/>
</dbReference>
<dbReference type="EnsemblPlants" id="QL01p036413:mrna">
    <property type="protein sequence ID" value="QL01p036413:mrna"/>
    <property type="gene ID" value="QL01p036413"/>
</dbReference>
<keyword evidence="3" id="KW-1185">Reference proteome</keyword>
<feature type="compositionally biased region" description="Basic and acidic residues" evidence="1">
    <location>
        <begin position="1634"/>
        <end position="1660"/>
    </location>
</feature>
<evidence type="ECO:0000313" key="3">
    <source>
        <dbReference type="Proteomes" id="UP000594261"/>
    </source>
</evidence>
<feature type="region of interest" description="Disordered" evidence="1">
    <location>
        <begin position="1626"/>
        <end position="1660"/>
    </location>
</feature>
<dbReference type="PANTHER" id="PTHR33737">
    <property type="entry name" value="OS05G0121800 PROTEIN"/>
    <property type="match status" value="1"/>
</dbReference>
<feature type="compositionally biased region" description="Polar residues" evidence="1">
    <location>
        <begin position="334"/>
        <end position="350"/>
    </location>
</feature>
<name>A0A7N2KPZ3_QUELO</name>
<feature type="region of interest" description="Disordered" evidence="1">
    <location>
        <begin position="1692"/>
        <end position="1742"/>
    </location>
</feature>
<reference evidence="2 3" key="1">
    <citation type="journal article" date="2016" name="G3 (Bethesda)">
        <title>First Draft Assembly and Annotation of the Genome of a California Endemic Oak Quercus lobata Nee (Fagaceae).</title>
        <authorList>
            <person name="Sork V.L."/>
            <person name="Fitz-Gibbon S.T."/>
            <person name="Puiu D."/>
            <person name="Crepeau M."/>
            <person name="Gugger P.F."/>
            <person name="Sherman R."/>
            <person name="Stevens K."/>
            <person name="Langley C.H."/>
            <person name="Pellegrini M."/>
            <person name="Salzberg S.L."/>
        </authorList>
    </citation>
    <scope>NUCLEOTIDE SEQUENCE [LARGE SCALE GENOMIC DNA]</scope>
    <source>
        <strain evidence="2 3">cv. SW786</strain>
    </source>
</reference>